<evidence type="ECO:0000313" key="2">
    <source>
        <dbReference type="EMBL" id="EQD57027.1"/>
    </source>
</evidence>
<comment type="caution">
    <text evidence="3">The sequence shown here is derived from an EMBL/GenBank/DDBJ whole genome shotgun (WGS) entry which is preliminary data.</text>
</comment>
<evidence type="ECO:0000256" key="1">
    <source>
        <dbReference type="ARBA" id="ARBA00022649"/>
    </source>
</evidence>
<protein>
    <submittedName>
        <fullName evidence="3">Addiction module toxin, RelE/StbE family</fullName>
    </submittedName>
    <submittedName>
        <fullName evidence="2">Plasmid stabilization system</fullName>
    </submittedName>
</protein>
<gene>
    <name evidence="2" type="ORF">B1A_11285</name>
    <name evidence="3" type="ORF">B2A_03785</name>
</gene>
<dbReference type="SUPFAM" id="SSF143011">
    <property type="entry name" value="RelE-like"/>
    <property type="match status" value="1"/>
</dbReference>
<dbReference type="EMBL" id="AUZX01008064">
    <property type="protein sequence ID" value="EQD57027.1"/>
    <property type="molecule type" value="Genomic_DNA"/>
</dbReference>
<keyword evidence="1" id="KW-1277">Toxin-antitoxin system</keyword>
<dbReference type="Pfam" id="PF05016">
    <property type="entry name" value="ParE_toxin"/>
    <property type="match status" value="1"/>
</dbReference>
<evidence type="ECO:0000313" key="3">
    <source>
        <dbReference type="EMBL" id="EQD60164.1"/>
    </source>
</evidence>
<dbReference type="AlphaFoldDB" id="T1C4E1"/>
<dbReference type="InterPro" id="IPR007712">
    <property type="entry name" value="RelE/ParE_toxin"/>
</dbReference>
<dbReference type="Gene3D" id="3.30.2310.20">
    <property type="entry name" value="RelE-like"/>
    <property type="match status" value="1"/>
</dbReference>
<dbReference type="InterPro" id="IPR035093">
    <property type="entry name" value="RelE/ParE_toxin_dom_sf"/>
</dbReference>
<dbReference type="InterPro" id="IPR052747">
    <property type="entry name" value="TA_system_RelE_toxin"/>
</dbReference>
<organism evidence="3">
    <name type="scientific">mine drainage metagenome</name>
    <dbReference type="NCBI Taxonomy" id="410659"/>
    <lineage>
        <taxon>unclassified sequences</taxon>
        <taxon>metagenomes</taxon>
        <taxon>ecological metagenomes</taxon>
    </lineage>
</organism>
<proteinExistence type="predicted"/>
<dbReference type="EMBL" id="AUZZ01002522">
    <property type="protein sequence ID" value="EQD60164.1"/>
    <property type="molecule type" value="Genomic_DNA"/>
</dbReference>
<accession>T1C4E1</accession>
<reference evidence="3" key="2">
    <citation type="journal article" date="2014" name="ISME J.">
        <title>Microbial stratification in low pH oxic and suboxic macroscopic growths along an acid mine drainage.</title>
        <authorList>
            <person name="Mendez-Garcia C."/>
            <person name="Mesa V."/>
            <person name="Sprenger R.R."/>
            <person name="Richter M."/>
            <person name="Diez M.S."/>
            <person name="Solano J."/>
            <person name="Bargiela R."/>
            <person name="Golyshina O.V."/>
            <person name="Manteca A."/>
            <person name="Ramos J.L."/>
            <person name="Gallego J.R."/>
            <person name="Llorente I."/>
            <person name="Martins Dos Santos V.A."/>
            <person name="Jensen O.N."/>
            <person name="Pelaez A.I."/>
            <person name="Sanchez J."/>
            <person name="Ferrer M."/>
        </authorList>
    </citation>
    <scope>NUCLEOTIDE SEQUENCE</scope>
</reference>
<dbReference type="PANTHER" id="PTHR38813">
    <property type="match status" value="1"/>
</dbReference>
<reference evidence="3" key="1">
    <citation type="submission" date="2013-08" db="EMBL/GenBank/DDBJ databases">
        <authorList>
            <person name="Mendez C."/>
            <person name="Richter M."/>
            <person name="Ferrer M."/>
            <person name="Sanchez J."/>
        </authorList>
    </citation>
    <scope>NUCLEOTIDE SEQUENCE</scope>
</reference>
<sequence length="87" mass="10231">MPFKLILHRKVVKEIKRLPEPIHSRVIEALKELAENPFASDVKPLEGAVSVYRRRVGDYRIIFHVDFKQNVVFVSLVEHRSSVYKNF</sequence>
<dbReference type="PANTHER" id="PTHR38813:SF1">
    <property type="entry name" value="TOXIN RELE1-RELATED"/>
    <property type="match status" value="1"/>
</dbReference>
<name>T1C4E1_9ZZZZ</name>